<dbReference type="Ensembl" id="ENSVURT00010016161.1">
    <property type="protein sequence ID" value="ENSVURP00010014189.1"/>
    <property type="gene ID" value="ENSVURG00010010903.1"/>
</dbReference>
<dbReference type="PROSITE" id="PS50222">
    <property type="entry name" value="EF_HAND_2"/>
    <property type="match status" value="1"/>
</dbReference>
<dbReference type="InterPro" id="IPR049760">
    <property type="entry name" value="DD_EFCAB10"/>
</dbReference>
<dbReference type="STRING" id="29139.ENSVURP00010014189"/>
<evidence type="ECO:0000313" key="3">
    <source>
        <dbReference type="Proteomes" id="UP000314987"/>
    </source>
</evidence>
<dbReference type="CDD" id="cd22976">
    <property type="entry name" value="DD_EFCAB10"/>
    <property type="match status" value="1"/>
</dbReference>
<feature type="domain" description="EF-hand" evidence="1">
    <location>
        <begin position="75"/>
        <end position="110"/>
    </location>
</feature>
<dbReference type="SUPFAM" id="SSF47473">
    <property type="entry name" value="EF-hand"/>
    <property type="match status" value="1"/>
</dbReference>
<reference evidence="2" key="3">
    <citation type="submission" date="2025-09" db="UniProtKB">
        <authorList>
            <consortium name="Ensembl"/>
        </authorList>
    </citation>
    <scope>IDENTIFICATION</scope>
</reference>
<dbReference type="GeneID" id="114025323"/>
<dbReference type="Pfam" id="PF24548">
    <property type="entry name" value="EF_EFCAB10_C"/>
    <property type="match status" value="1"/>
</dbReference>
<dbReference type="SUPFAM" id="SSF47391">
    <property type="entry name" value="Dimerization-anchoring domain of cAMP-dependent PK regulatory subunit"/>
    <property type="match status" value="1"/>
</dbReference>
<name>A0A4X2KPT2_VOMUR</name>
<dbReference type="PANTHER" id="PTHR21847">
    <property type="entry name" value="EF-HAND CALCIUM-BINDING DOMAIN-CONTAINING PROTEIN 10"/>
    <property type="match status" value="1"/>
</dbReference>
<dbReference type="GO" id="GO:0005509">
    <property type="term" value="F:calcium ion binding"/>
    <property type="evidence" value="ECO:0007669"/>
    <property type="project" value="InterPro"/>
</dbReference>
<proteinExistence type="predicted"/>
<dbReference type="PANTHER" id="PTHR21847:SF1">
    <property type="entry name" value="EF-HAND CALCIUM-BINDING DOMAIN-CONTAINING PROTEIN 10"/>
    <property type="match status" value="1"/>
</dbReference>
<dbReference type="AlphaFoldDB" id="A0A4X2KPT2"/>
<dbReference type="RefSeq" id="XP_027694523.1">
    <property type="nucleotide sequence ID" value="XM_027838722.1"/>
</dbReference>
<dbReference type="InterPro" id="IPR039879">
    <property type="entry name" value="EFC10"/>
</dbReference>
<dbReference type="CTD" id="100130771"/>
<protein>
    <recommendedName>
        <fullName evidence="1">EF-hand domain-containing protein</fullName>
    </recommendedName>
</protein>
<dbReference type="InterPro" id="IPR002048">
    <property type="entry name" value="EF_hand_dom"/>
</dbReference>
<keyword evidence="3" id="KW-1185">Reference proteome</keyword>
<dbReference type="InterPro" id="IPR056587">
    <property type="entry name" value="EF_EFCAB10_C"/>
</dbReference>
<evidence type="ECO:0000259" key="1">
    <source>
        <dbReference type="PROSITE" id="PS50222"/>
    </source>
</evidence>
<dbReference type="Proteomes" id="UP000314987">
    <property type="component" value="Unassembled WGS sequence"/>
</dbReference>
<gene>
    <name evidence="2" type="primary">EFCAB10</name>
</gene>
<reference evidence="2" key="2">
    <citation type="submission" date="2025-08" db="UniProtKB">
        <authorList>
            <consortium name="Ensembl"/>
        </authorList>
    </citation>
    <scope>IDENTIFICATION</scope>
</reference>
<dbReference type="GeneTree" id="ENSGT00940000154487"/>
<evidence type="ECO:0000313" key="2">
    <source>
        <dbReference type="Ensembl" id="ENSVURP00010014189.1"/>
    </source>
</evidence>
<reference evidence="3" key="1">
    <citation type="submission" date="2018-12" db="EMBL/GenBank/DDBJ databases">
        <authorList>
            <person name="Yazar S."/>
        </authorList>
    </citation>
    <scope>NUCLEOTIDE SEQUENCE [LARGE SCALE GENOMIC DNA]</scope>
</reference>
<dbReference type="InterPro" id="IPR011992">
    <property type="entry name" value="EF-hand-dom_pair"/>
</dbReference>
<organism evidence="2 3">
    <name type="scientific">Vombatus ursinus</name>
    <name type="common">Common wombat</name>
    <dbReference type="NCBI Taxonomy" id="29139"/>
    <lineage>
        <taxon>Eukaryota</taxon>
        <taxon>Metazoa</taxon>
        <taxon>Chordata</taxon>
        <taxon>Craniata</taxon>
        <taxon>Vertebrata</taxon>
        <taxon>Euteleostomi</taxon>
        <taxon>Mammalia</taxon>
        <taxon>Metatheria</taxon>
        <taxon>Diprotodontia</taxon>
        <taxon>Vombatidae</taxon>
        <taxon>Vombatus</taxon>
    </lineage>
</organism>
<sequence>MDTRDKFLTRRLELTSLREEEALMYLEKHRVLDLLVNLTSSLIFYQPEKPRDFLLNMLARIKIAKITAVDFPCLMDDSNLVSMFEIMDPTNQGFITPVQYREALKNLGLLDPDEVIDEDKEVITRDDFRDDVNKRTLKMWSAF</sequence>
<dbReference type="OrthoDB" id="10260455at2759"/>
<accession>A0A4X2KPT2</accession>